<proteinExistence type="predicted"/>
<gene>
    <name evidence="2" type="ORF">SSLN_LOCUS4009</name>
</gene>
<dbReference type="WBParaSite" id="SSLN_0000415301-mRNA-1">
    <property type="protein sequence ID" value="SSLN_0000415301-mRNA-1"/>
    <property type="gene ID" value="SSLN_0000415301"/>
</dbReference>
<feature type="region of interest" description="Disordered" evidence="1">
    <location>
        <begin position="141"/>
        <end position="164"/>
    </location>
</feature>
<keyword evidence="3" id="KW-1185">Reference proteome</keyword>
<dbReference type="AlphaFoldDB" id="A0A183SIG1"/>
<reference evidence="2 3" key="2">
    <citation type="submission" date="2018-11" db="EMBL/GenBank/DDBJ databases">
        <authorList>
            <consortium name="Pathogen Informatics"/>
        </authorList>
    </citation>
    <scope>NUCLEOTIDE SEQUENCE [LARGE SCALE GENOMIC DNA]</scope>
    <source>
        <strain evidence="2 3">NST_G2</strain>
    </source>
</reference>
<protein>
    <submittedName>
        <fullName evidence="2 4">Uncharacterized protein</fullName>
    </submittedName>
</protein>
<dbReference type="Proteomes" id="UP000275846">
    <property type="component" value="Unassembled WGS sequence"/>
</dbReference>
<evidence type="ECO:0000313" key="2">
    <source>
        <dbReference type="EMBL" id="VDL90394.1"/>
    </source>
</evidence>
<accession>A0A183SIG1</accession>
<feature type="region of interest" description="Disordered" evidence="1">
    <location>
        <begin position="22"/>
        <end position="44"/>
    </location>
</feature>
<feature type="compositionally biased region" description="Low complexity" evidence="1">
    <location>
        <begin position="23"/>
        <end position="44"/>
    </location>
</feature>
<reference evidence="4" key="1">
    <citation type="submission" date="2016-06" db="UniProtKB">
        <authorList>
            <consortium name="WormBaseParasite"/>
        </authorList>
    </citation>
    <scope>IDENTIFICATION</scope>
</reference>
<sequence>MPMPCQRDNTVNARISLVGHLRSPCNNNPTTATSATPASDPTMTTTPTTDNNFIDASPPTITDTILPPPPSALITATNTTFPTPTTSVATSEYLPPAISSTITAASTSDWDSVITCRIAIAHSPHTSILSSLSPHMHIAHPPGRLLANSSHKDPRTSARSTNIQ</sequence>
<dbReference type="EMBL" id="UYSU01032716">
    <property type="protein sequence ID" value="VDL90394.1"/>
    <property type="molecule type" value="Genomic_DNA"/>
</dbReference>
<name>A0A183SIG1_SCHSO</name>
<evidence type="ECO:0000313" key="4">
    <source>
        <dbReference type="WBParaSite" id="SSLN_0000415301-mRNA-1"/>
    </source>
</evidence>
<evidence type="ECO:0000256" key="1">
    <source>
        <dbReference type="SAM" id="MobiDB-lite"/>
    </source>
</evidence>
<organism evidence="4">
    <name type="scientific">Schistocephalus solidus</name>
    <name type="common">Tapeworm</name>
    <dbReference type="NCBI Taxonomy" id="70667"/>
    <lineage>
        <taxon>Eukaryota</taxon>
        <taxon>Metazoa</taxon>
        <taxon>Spiralia</taxon>
        <taxon>Lophotrochozoa</taxon>
        <taxon>Platyhelminthes</taxon>
        <taxon>Cestoda</taxon>
        <taxon>Eucestoda</taxon>
        <taxon>Diphyllobothriidea</taxon>
        <taxon>Diphyllobothriidae</taxon>
        <taxon>Schistocephalus</taxon>
    </lineage>
</organism>
<evidence type="ECO:0000313" key="3">
    <source>
        <dbReference type="Proteomes" id="UP000275846"/>
    </source>
</evidence>